<dbReference type="PROSITE" id="PS50110">
    <property type="entry name" value="RESPONSE_REGULATORY"/>
    <property type="match status" value="1"/>
</dbReference>
<dbReference type="SMART" id="SM00421">
    <property type="entry name" value="HTH_LUXR"/>
    <property type="match status" value="1"/>
</dbReference>
<dbReference type="InterPro" id="IPR039420">
    <property type="entry name" value="WalR-like"/>
</dbReference>
<dbReference type="Pfam" id="PF00196">
    <property type="entry name" value="GerE"/>
    <property type="match status" value="1"/>
</dbReference>
<dbReference type="RefSeq" id="WP_185680626.1">
    <property type="nucleotide sequence ID" value="NZ_JACLAX010000028.1"/>
</dbReference>
<dbReference type="CDD" id="cd17535">
    <property type="entry name" value="REC_NarL-like"/>
    <property type="match status" value="1"/>
</dbReference>
<dbReference type="InterPro" id="IPR011006">
    <property type="entry name" value="CheY-like_superfamily"/>
</dbReference>
<dbReference type="InterPro" id="IPR036388">
    <property type="entry name" value="WH-like_DNA-bd_sf"/>
</dbReference>
<dbReference type="EMBL" id="JACLAX010000028">
    <property type="protein sequence ID" value="MBC2670768.1"/>
    <property type="molecule type" value="Genomic_DNA"/>
</dbReference>
<dbReference type="InterPro" id="IPR001789">
    <property type="entry name" value="Sig_transdc_resp-reg_receiver"/>
</dbReference>
<feature type="modified residue" description="4-aspartylphosphate" evidence="3">
    <location>
        <position position="53"/>
    </location>
</feature>
<keyword evidence="7" id="KW-1185">Reference proteome</keyword>
<dbReference type="PROSITE" id="PS00622">
    <property type="entry name" value="HTH_LUXR_1"/>
    <property type="match status" value="1"/>
</dbReference>
<dbReference type="PANTHER" id="PTHR43214:SF42">
    <property type="entry name" value="TRANSCRIPTIONAL REGULATORY PROTEIN DESR"/>
    <property type="match status" value="1"/>
</dbReference>
<dbReference type="Gene3D" id="3.40.50.2300">
    <property type="match status" value="1"/>
</dbReference>
<protein>
    <submittedName>
        <fullName evidence="6">Response regulator transcription factor</fullName>
    </submittedName>
</protein>
<dbReference type="GO" id="GO:0000160">
    <property type="term" value="P:phosphorelay signal transduction system"/>
    <property type="evidence" value="ECO:0007669"/>
    <property type="project" value="InterPro"/>
</dbReference>
<feature type="domain" description="HTH luxR-type" evidence="4">
    <location>
        <begin position="141"/>
        <end position="206"/>
    </location>
</feature>
<dbReference type="InterPro" id="IPR058245">
    <property type="entry name" value="NreC/VraR/RcsB-like_REC"/>
</dbReference>
<proteinExistence type="predicted"/>
<dbReference type="PANTHER" id="PTHR43214">
    <property type="entry name" value="TWO-COMPONENT RESPONSE REGULATOR"/>
    <property type="match status" value="1"/>
</dbReference>
<dbReference type="Pfam" id="PF00072">
    <property type="entry name" value="Response_reg"/>
    <property type="match status" value="1"/>
</dbReference>
<evidence type="ECO:0000259" key="4">
    <source>
        <dbReference type="PROSITE" id="PS50043"/>
    </source>
</evidence>
<comment type="caution">
    <text evidence="6">The sequence shown here is derived from an EMBL/GenBank/DDBJ whole genome shotgun (WGS) entry which is preliminary data.</text>
</comment>
<dbReference type="InterPro" id="IPR000792">
    <property type="entry name" value="Tscrpt_reg_LuxR_C"/>
</dbReference>
<dbReference type="CDD" id="cd06170">
    <property type="entry name" value="LuxR_C_like"/>
    <property type="match status" value="1"/>
</dbReference>
<evidence type="ECO:0000256" key="2">
    <source>
        <dbReference type="ARBA" id="ARBA00023125"/>
    </source>
</evidence>
<dbReference type="GO" id="GO:0003677">
    <property type="term" value="F:DNA binding"/>
    <property type="evidence" value="ECO:0007669"/>
    <property type="project" value="UniProtKB-KW"/>
</dbReference>
<dbReference type="SUPFAM" id="SSF46894">
    <property type="entry name" value="C-terminal effector domain of the bipartite response regulators"/>
    <property type="match status" value="1"/>
</dbReference>
<name>A0A7X1KRN7_9SPHN</name>
<dbReference type="SUPFAM" id="SSF52172">
    <property type="entry name" value="CheY-like"/>
    <property type="match status" value="1"/>
</dbReference>
<dbReference type="PRINTS" id="PR00038">
    <property type="entry name" value="HTHLUXR"/>
</dbReference>
<dbReference type="InterPro" id="IPR016032">
    <property type="entry name" value="Sig_transdc_resp-reg_C-effctor"/>
</dbReference>
<evidence type="ECO:0000313" key="6">
    <source>
        <dbReference type="EMBL" id="MBC2670768.1"/>
    </source>
</evidence>
<gene>
    <name evidence="6" type="ORF">H7F53_16570</name>
</gene>
<reference evidence="6 7" key="1">
    <citation type="submission" date="2020-08" db="EMBL/GenBank/DDBJ databases">
        <title>The genome sequence of type strain Novosphingobium piscinae KCTC 42194.</title>
        <authorList>
            <person name="Liu Y."/>
        </authorList>
    </citation>
    <scope>NUCLEOTIDE SEQUENCE [LARGE SCALE GENOMIC DNA]</scope>
    <source>
        <strain evidence="6 7">KCTC 42194</strain>
    </source>
</reference>
<evidence type="ECO:0000256" key="1">
    <source>
        <dbReference type="ARBA" id="ARBA00022553"/>
    </source>
</evidence>
<sequence>MTTVLIADDHAFIRTGVEAVLAPTGYAIIAHASSGREALAAVERYQPDICVFDVAMPDGDGVATLQQLRHAGDQRPVVLLTAQIDDRWLVDALDAGVNGIVAKAGGEDVLIATLDRVMAGEAVVGADLLERAREERARRAVPSPLAVLTPRERTIVALIARGQRNRDIAAALGITEGTIKVYLHALYQKLGVENRTELAVLALKHRDELA</sequence>
<accession>A0A7X1KRN7</accession>
<dbReference type="SMART" id="SM00448">
    <property type="entry name" value="REC"/>
    <property type="match status" value="1"/>
</dbReference>
<evidence type="ECO:0000256" key="3">
    <source>
        <dbReference type="PROSITE-ProRule" id="PRU00169"/>
    </source>
</evidence>
<keyword evidence="1 3" id="KW-0597">Phosphoprotein</keyword>
<keyword evidence="2" id="KW-0238">DNA-binding</keyword>
<dbReference type="Proteomes" id="UP000551327">
    <property type="component" value="Unassembled WGS sequence"/>
</dbReference>
<dbReference type="AlphaFoldDB" id="A0A7X1KRN7"/>
<dbReference type="GO" id="GO:0006355">
    <property type="term" value="P:regulation of DNA-templated transcription"/>
    <property type="evidence" value="ECO:0007669"/>
    <property type="project" value="InterPro"/>
</dbReference>
<evidence type="ECO:0000259" key="5">
    <source>
        <dbReference type="PROSITE" id="PS50110"/>
    </source>
</evidence>
<feature type="domain" description="Response regulatory" evidence="5">
    <location>
        <begin position="3"/>
        <end position="118"/>
    </location>
</feature>
<organism evidence="6 7">
    <name type="scientific">Novosphingobium piscinae</name>
    <dbReference type="NCBI Taxonomy" id="1507448"/>
    <lineage>
        <taxon>Bacteria</taxon>
        <taxon>Pseudomonadati</taxon>
        <taxon>Pseudomonadota</taxon>
        <taxon>Alphaproteobacteria</taxon>
        <taxon>Sphingomonadales</taxon>
        <taxon>Sphingomonadaceae</taxon>
        <taxon>Novosphingobium</taxon>
    </lineage>
</organism>
<evidence type="ECO:0000313" key="7">
    <source>
        <dbReference type="Proteomes" id="UP000551327"/>
    </source>
</evidence>
<dbReference type="PROSITE" id="PS50043">
    <property type="entry name" value="HTH_LUXR_2"/>
    <property type="match status" value="1"/>
</dbReference>
<dbReference type="Gene3D" id="1.10.10.10">
    <property type="entry name" value="Winged helix-like DNA-binding domain superfamily/Winged helix DNA-binding domain"/>
    <property type="match status" value="1"/>
</dbReference>